<gene>
    <name evidence="1" type="ORF">N7E81_14700</name>
</gene>
<protein>
    <recommendedName>
        <fullName evidence="3">RNA polymerase sigma factor, sigma-70 family</fullName>
    </recommendedName>
</protein>
<organism evidence="1 2">
    <name type="scientific">Reichenbachiella carrageenanivorans</name>
    <dbReference type="NCBI Taxonomy" id="2979869"/>
    <lineage>
        <taxon>Bacteria</taxon>
        <taxon>Pseudomonadati</taxon>
        <taxon>Bacteroidota</taxon>
        <taxon>Cytophagia</taxon>
        <taxon>Cytophagales</taxon>
        <taxon>Reichenbachiellaceae</taxon>
        <taxon>Reichenbachiella</taxon>
    </lineage>
</organism>
<evidence type="ECO:0000313" key="2">
    <source>
        <dbReference type="Proteomes" id="UP001062165"/>
    </source>
</evidence>
<dbReference type="EMBL" id="CP106735">
    <property type="protein sequence ID" value="UXX78608.1"/>
    <property type="molecule type" value="Genomic_DNA"/>
</dbReference>
<reference evidence="1" key="1">
    <citation type="submission" date="2022-10" db="EMBL/GenBank/DDBJ databases">
        <title>Comparative genomics and taxonomic characterization of three novel marine species of genus Reichenbachiella exhibiting antioxidant and polysaccharide degradation activities.</title>
        <authorList>
            <person name="Muhammad N."/>
            <person name="Lee Y.-J."/>
            <person name="Ko J."/>
            <person name="Kim S.-G."/>
        </authorList>
    </citation>
    <scope>NUCLEOTIDE SEQUENCE</scope>
    <source>
        <strain evidence="1">Wsw4-B4</strain>
    </source>
</reference>
<evidence type="ECO:0000313" key="1">
    <source>
        <dbReference type="EMBL" id="UXX78608.1"/>
    </source>
</evidence>
<dbReference type="Proteomes" id="UP001062165">
    <property type="component" value="Chromosome"/>
</dbReference>
<sequence length="192" mass="22611">MSILEMRDNGDDHWEPILRVLVAYAYALLDDDMPKLERAELAKDFAVETITKHLENEGKFDPNRNSNLTWYLKYSILRQLISNFQKSSYKRKQVNLHGQDNEDAILESLYIEEFDLDGKIDADKILLQIERTIEDDVELLPIFRARYYQDSKRSEICGDLNISPDEYNNRMKRLKRLSKPIFASFISNKKVS</sequence>
<accession>A0ABY6CXL5</accession>
<keyword evidence="2" id="KW-1185">Reference proteome</keyword>
<evidence type="ECO:0008006" key="3">
    <source>
        <dbReference type="Google" id="ProtNLM"/>
    </source>
</evidence>
<name>A0ABY6CXL5_9BACT</name>
<proteinExistence type="predicted"/>
<dbReference type="RefSeq" id="WP_263050353.1">
    <property type="nucleotide sequence ID" value="NZ_CP106735.1"/>
</dbReference>